<reference evidence="1 2" key="1">
    <citation type="journal article" date="2018" name="G3 (Bethesda)">
        <title>Phylogenetic and Phylogenomic Definition of Rhizopus Species.</title>
        <authorList>
            <person name="Gryganskyi A.P."/>
            <person name="Golan J."/>
            <person name="Dolatabadi S."/>
            <person name="Mondo S."/>
            <person name="Robb S."/>
            <person name="Idnurm A."/>
            <person name="Muszewska A."/>
            <person name="Steczkiewicz K."/>
            <person name="Masonjones S."/>
            <person name="Liao H.L."/>
            <person name="Gajdeczka M.T."/>
            <person name="Anike F."/>
            <person name="Vuek A."/>
            <person name="Anishchenko I.M."/>
            <person name="Voigt K."/>
            <person name="de Hoog G.S."/>
            <person name="Smith M.E."/>
            <person name="Heitman J."/>
            <person name="Vilgalys R."/>
            <person name="Stajich J.E."/>
        </authorList>
    </citation>
    <scope>NUCLEOTIDE SEQUENCE [LARGE SCALE GENOMIC DNA]</scope>
    <source>
        <strain evidence="1 2">LSU 92-RS-03</strain>
    </source>
</reference>
<comment type="caution">
    <text evidence="1">The sequence shown here is derived from an EMBL/GenBank/DDBJ whole genome shotgun (WGS) entry which is preliminary data.</text>
</comment>
<dbReference type="OrthoDB" id="2238659at2759"/>
<evidence type="ECO:0000313" key="1">
    <source>
        <dbReference type="EMBL" id="RCI04727.1"/>
    </source>
</evidence>
<dbReference type="AlphaFoldDB" id="A0A367KRF5"/>
<sequence length="262" mass="30559">MTLQQSLCVGSLVLGQDFKWQDKTSIDDLCLFHSDPDAQVTRYHVSFALKGIIDTKALNIYMYEAWRWEAYPLDAQDFFISIFRDDFDESNTTKRALVVQMNSSDSQDNLLLYGEKKETELTMYAHRIRHYHEFLTLPSIEPHVADTRIEQDMIEAMTRQKQDMPLPIPTKPQPVSQVPSLPPSQPQNPYKINKSILKQCIKHELAKQGTQDTTLSQVIYTDILYHYKQRFQSTCMTEQQLQVATKYFVDHHLNFNAMLTML</sequence>
<name>A0A367KRF5_RHIST</name>
<protein>
    <submittedName>
        <fullName evidence="1">Uncharacterized protein</fullName>
    </submittedName>
</protein>
<accession>A0A367KRF5</accession>
<proteinExistence type="predicted"/>
<dbReference type="Proteomes" id="UP000253551">
    <property type="component" value="Unassembled WGS sequence"/>
</dbReference>
<dbReference type="EMBL" id="PJQM01000595">
    <property type="protein sequence ID" value="RCI04727.1"/>
    <property type="molecule type" value="Genomic_DNA"/>
</dbReference>
<keyword evidence="2" id="KW-1185">Reference proteome</keyword>
<gene>
    <name evidence="1" type="ORF">CU098_012423</name>
</gene>
<organism evidence="1 2">
    <name type="scientific">Rhizopus stolonifer</name>
    <name type="common">Rhizopus nigricans</name>
    <dbReference type="NCBI Taxonomy" id="4846"/>
    <lineage>
        <taxon>Eukaryota</taxon>
        <taxon>Fungi</taxon>
        <taxon>Fungi incertae sedis</taxon>
        <taxon>Mucoromycota</taxon>
        <taxon>Mucoromycotina</taxon>
        <taxon>Mucoromycetes</taxon>
        <taxon>Mucorales</taxon>
        <taxon>Mucorineae</taxon>
        <taxon>Rhizopodaceae</taxon>
        <taxon>Rhizopus</taxon>
    </lineage>
</organism>
<evidence type="ECO:0000313" key="2">
    <source>
        <dbReference type="Proteomes" id="UP000253551"/>
    </source>
</evidence>